<dbReference type="AlphaFoldDB" id="A0AA91DB18"/>
<name>A0AA91DB18_9GAMM</name>
<proteinExistence type="inferred from homology"/>
<keyword evidence="4" id="KW-1185">Reference proteome</keyword>
<evidence type="ECO:0000313" key="3">
    <source>
        <dbReference type="EMBL" id="OAI23667.1"/>
    </source>
</evidence>
<evidence type="ECO:0008006" key="5">
    <source>
        <dbReference type="Google" id="ProtNLM"/>
    </source>
</evidence>
<sequence>MGIARFTSLASNDLKAIRDFIALDKPKAASQYMGILKQHCQRLADFPLMGVQRAEYFGLYKFPVDEYLIFYRPSQTGIEVIRVIHSSRDIEAFLKPDDNEA</sequence>
<reference evidence="3 4" key="1">
    <citation type="submission" date="2016-03" db="EMBL/GenBank/DDBJ databases">
        <authorList>
            <person name="Heylen K."/>
            <person name="De Vos P."/>
            <person name="Vekeman B."/>
        </authorList>
    </citation>
    <scope>NUCLEOTIDE SEQUENCE [LARGE SCALE GENOMIC DNA]</scope>
    <source>
        <strain evidence="3 4">R-49807</strain>
    </source>
</reference>
<accession>A0AA91DB18</accession>
<evidence type="ECO:0000256" key="2">
    <source>
        <dbReference type="ARBA" id="ARBA00022649"/>
    </source>
</evidence>
<dbReference type="Gene3D" id="3.30.2310.20">
    <property type="entry name" value="RelE-like"/>
    <property type="match status" value="1"/>
</dbReference>
<dbReference type="InterPro" id="IPR007712">
    <property type="entry name" value="RelE/ParE_toxin"/>
</dbReference>
<dbReference type="PANTHER" id="PTHR33755">
    <property type="entry name" value="TOXIN PARE1-RELATED"/>
    <property type="match status" value="1"/>
</dbReference>
<comment type="similarity">
    <text evidence="1">Belongs to the RelE toxin family.</text>
</comment>
<dbReference type="InterPro" id="IPR035093">
    <property type="entry name" value="RelE/ParE_toxin_dom_sf"/>
</dbReference>
<evidence type="ECO:0000313" key="4">
    <source>
        <dbReference type="Proteomes" id="UP000077734"/>
    </source>
</evidence>
<protein>
    <recommendedName>
        <fullName evidence="5">Plasmid stabilization protein</fullName>
    </recommendedName>
</protein>
<dbReference type="Proteomes" id="UP000077734">
    <property type="component" value="Unassembled WGS sequence"/>
</dbReference>
<organism evidence="3 4">
    <name type="scientific">Methylomonas koyamae</name>
    <dbReference type="NCBI Taxonomy" id="702114"/>
    <lineage>
        <taxon>Bacteria</taxon>
        <taxon>Pseudomonadati</taxon>
        <taxon>Pseudomonadota</taxon>
        <taxon>Gammaproteobacteria</taxon>
        <taxon>Methylococcales</taxon>
        <taxon>Methylococcaceae</taxon>
        <taxon>Methylomonas</taxon>
    </lineage>
</organism>
<dbReference type="Pfam" id="PF05016">
    <property type="entry name" value="ParE_toxin"/>
    <property type="match status" value="1"/>
</dbReference>
<keyword evidence="2" id="KW-1277">Toxin-antitoxin system</keyword>
<dbReference type="InterPro" id="IPR051803">
    <property type="entry name" value="TA_system_RelE-like_toxin"/>
</dbReference>
<dbReference type="PANTHER" id="PTHR33755:SF6">
    <property type="entry name" value="PLASMID STABILIZATION SYSTEM PROTEIN"/>
    <property type="match status" value="1"/>
</dbReference>
<evidence type="ECO:0000256" key="1">
    <source>
        <dbReference type="ARBA" id="ARBA00006226"/>
    </source>
</evidence>
<dbReference type="RefSeq" id="WP_064028852.1">
    <property type="nucleotide sequence ID" value="NZ_LUUL01000099.1"/>
</dbReference>
<gene>
    <name evidence="3" type="ORF">A1356_17385</name>
</gene>
<dbReference type="EMBL" id="LUUL01000099">
    <property type="protein sequence ID" value="OAI23667.1"/>
    <property type="molecule type" value="Genomic_DNA"/>
</dbReference>
<comment type="caution">
    <text evidence="3">The sequence shown here is derived from an EMBL/GenBank/DDBJ whole genome shotgun (WGS) entry which is preliminary data.</text>
</comment>